<keyword evidence="1" id="KW-0472">Membrane</keyword>
<name>A0ABN0NSQ5_9BACT</name>
<dbReference type="Proteomes" id="UP000016660">
    <property type="component" value="Unassembled WGS sequence"/>
</dbReference>
<accession>A0ABN0NSQ5</accession>
<gene>
    <name evidence="2" type="ORF">HMPREF0653_01206</name>
</gene>
<keyword evidence="3" id="KW-1185">Reference proteome</keyword>
<comment type="caution">
    <text evidence="2">The sequence shown here is derived from an EMBL/GenBank/DDBJ whole genome shotgun (WGS) entry which is preliminary data.</text>
</comment>
<keyword evidence="1" id="KW-1133">Transmembrane helix</keyword>
<evidence type="ECO:0000313" key="2">
    <source>
        <dbReference type="EMBL" id="ERJ77129.1"/>
    </source>
</evidence>
<organism evidence="2 3">
    <name type="scientific">Prevotella disiens JCM 6334 = ATCC 29426</name>
    <dbReference type="NCBI Taxonomy" id="1235811"/>
    <lineage>
        <taxon>Bacteria</taxon>
        <taxon>Pseudomonadati</taxon>
        <taxon>Bacteroidota</taxon>
        <taxon>Bacteroidia</taxon>
        <taxon>Bacteroidales</taxon>
        <taxon>Prevotellaceae</taxon>
        <taxon>Prevotella</taxon>
    </lineage>
</organism>
<protein>
    <submittedName>
        <fullName evidence="2">Uncharacterized protein</fullName>
    </submittedName>
</protein>
<evidence type="ECO:0000256" key="1">
    <source>
        <dbReference type="SAM" id="Phobius"/>
    </source>
</evidence>
<dbReference type="EMBL" id="AWUY01000092">
    <property type="protein sequence ID" value="ERJ77129.1"/>
    <property type="molecule type" value="Genomic_DNA"/>
</dbReference>
<sequence>MNAENILKGGNAIEFPPFSWILLNLTLLLFPTSMYEFRFTH</sequence>
<feature type="transmembrane region" description="Helical" evidence="1">
    <location>
        <begin position="18"/>
        <end position="37"/>
    </location>
</feature>
<keyword evidence="1" id="KW-0812">Transmembrane</keyword>
<evidence type="ECO:0000313" key="3">
    <source>
        <dbReference type="Proteomes" id="UP000016660"/>
    </source>
</evidence>
<proteinExistence type="predicted"/>
<feature type="non-terminal residue" evidence="2">
    <location>
        <position position="41"/>
    </location>
</feature>
<reference evidence="2 3" key="1">
    <citation type="submission" date="2013-06" db="EMBL/GenBank/DDBJ databases">
        <authorList>
            <person name="Weinstock G."/>
            <person name="Sodergren E."/>
            <person name="Lobos E.A."/>
            <person name="Fulton L."/>
            <person name="Fulton R."/>
            <person name="Courtney L."/>
            <person name="Fronick C."/>
            <person name="O'Laughlin M."/>
            <person name="Godfrey J."/>
            <person name="Wilson R.M."/>
            <person name="Miner T."/>
            <person name="Farmer C."/>
            <person name="Delehaunty K."/>
            <person name="Cordes M."/>
            <person name="Minx P."/>
            <person name="Tomlinson C."/>
            <person name="Chen J."/>
            <person name="Wollam A."/>
            <person name="Pepin K.H."/>
            <person name="Bhonagiri V."/>
            <person name="Zhang X."/>
            <person name="Warren W."/>
            <person name="Mitreva M."/>
            <person name="Mardis E.R."/>
            <person name="Wilson R.K."/>
        </authorList>
    </citation>
    <scope>NUCLEOTIDE SEQUENCE [LARGE SCALE GENOMIC DNA]</scope>
    <source>
        <strain evidence="2 3">ATCC 29426</strain>
    </source>
</reference>